<evidence type="ECO:0000313" key="2">
    <source>
        <dbReference type="EMBL" id="TNN84695.1"/>
    </source>
</evidence>
<feature type="region of interest" description="Disordered" evidence="1">
    <location>
        <begin position="241"/>
        <end position="261"/>
    </location>
</feature>
<sequence>MVRHALDKVDSSKTKFASRFGFTPLILSEKAGEEMAWGNSRDEEKGGKSGSEDSDRSEGSCPSRIPYIALTSSPRSIESEARAAAISRDGSGYNEMEEKEELESEEDGEREGETHGETQGERWSTRNTQLYPPAVCQWWSPQPVCCSICQRGTRPERDPDRSTAPFQDQSPVKPPPGPAVFLRSPRLVPSRVRNPEPGPSGLHSSLPTPIRFPLVSRNHSPPALSAFKALSLSLLGLERGRSHSISPSVSQEPEIPARDAI</sequence>
<dbReference type="AlphaFoldDB" id="A0A4Z2J2X3"/>
<feature type="compositionally biased region" description="Low complexity" evidence="1">
    <location>
        <begin position="72"/>
        <end position="94"/>
    </location>
</feature>
<feature type="region of interest" description="Disordered" evidence="1">
    <location>
        <begin position="152"/>
        <end position="208"/>
    </location>
</feature>
<feature type="compositionally biased region" description="Basic and acidic residues" evidence="1">
    <location>
        <begin position="40"/>
        <end position="58"/>
    </location>
</feature>
<proteinExistence type="predicted"/>
<gene>
    <name evidence="2" type="ORF">EYF80_005110</name>
</gene>
<feature type="region of interest" description="Disordered" evidence="1">
    <location>
        <begin position="28"/>
        <end position="126"/>
    </location>
</feature>
<name>A0A4Z2J2X3_9TELE</name>
<reference evidence="2 3" key="1">
    <citation type="submission" date="2019-03" db="EMBL/GenBank/DDBJ databases">
        <title>First draft genome of Liparis tanakae, snailfish: a comprehensive survey of snailfish specific genes.</title>
        <authorList>
            <person name="Kim W."/>
            <person name="Song I."/>
            <person name="Jeong J.-H."/>
            <person name="Kim D."/>
            <person name="Kim S."/>
            <person name="Ryu S."/>
            <person name="Song J.Y."/>
            <person name="Lee S.K."/>
        </authorList>
    </citation>
    <scope>NUCLEOTIDE SEQUENCE [LARGE SCALE GENOMIC DNA]</scope>
    <source>
        <tissue evidence="2">Muscle</tissue>
    </source>
</reference>
<evidence type="ECO:0000313" key="3">
    <source>
        <dbReference type="Proteomes" id="UP000314294"/>
    </source>
</evidence>
<feature type="compositionally biased region" description="Acidic residues" evidence="1">
    <location>
        <begin position="95"/>
        <end position="110"/>
    </location>
</feature>
<accession>A0A4Z2J2X3</accession>
<dbReference type="EMBL" id="SRLO01000025">
    <property type="protein sequence ID" value="TNN84695.1"/>
    <property type="molecule type" value="Genomic_DNA"/>
</dbReference>
<comment type="caution">
    <text evidence="2">The sequence shown here is derived from an EMBL/GenBank/DDBJ whole genome shotgun (WGS) entry which is preliminary data.</text>
</comment>
<evidence type="ECO:0000256" key="1">
    <source>
        <dbReference type="SAM" id="MobiDB-lite"/>
    </source>
</evidence>
<protein>
    <submittedName>
        <fullName evidence="2">Uncharacterized protein</fullName>
    </submittedName>
</protein>
<feature type="compositionally biased region" description="Basic and acidic residues" evidence="1">
    <location>
        <begin position="111"/>
        <end position="124"/>
    </location>
</feature>
<organism evidence="2 3">
    <name type="scientific">Liparis tanakae</name>
    <name type="common">Tanaka's snailfish</name>
    <dbReference type="NCBI Taxonomy" id="230148"/>
    <lineage>
        <taxon>Eukaryota</taxon>
        <taxon>Metazoa</taxon>
        <taxon>Chordata</taxon>
        <taxon>Craniata</taxon>
        <taxon>Vertebrata</taxon>
        <taxon>Euteleostomi</taxon>
        <taxon>Actinopterygii</taxon>
        <taxon>Neopterygii</taxon>
        <taxon>Teleostei</taxon>
        <taxon>Neoteleostei</taxon>
        <taxon>Acanthomorphata</taxon>
        <taxon>Eupercaria</taxon>
        <taxon>Perciformes</taxon>
        <taxon>Cottioidei</taxon>
        <taxon>Cottales</taxon>
        <taxon>Liparidae</taxon>
        <taxon>Liparis</taxon>
    </lineage>
</organism>
<keyword evidence="3" id="KW-1185">Reference proteome</keyword>
<dbReference type="Proteomes" id="UP000314294">
    <property type="component" value="Unassembled WGS sequence"/>
</dbReference>